<accession>A0A4Y9ZCD7</accession>
<keyword evidence="3" id="KW-1185">Reference proteome</keyword>
<feature type="region of interest" description="Disordered" evidence="1">
    <location>
        <begin position="23"/>
        <end position="63"/>
    </location>
</feature>
<gene>
    <name evidence="2" type="ORF">EVG20_g1181</name>
</gene>
<dbReference type="AlphaFoldDB" id="A0A4Y9ZCD7"/>
<evidence type="ECO:0000313" key="3">
    <source>
        <dbReference type="Proteomes" id="UP000298327"/>
    </source>
</evidence>
<evidence type="ECO:0000256" key="1">
    <source>
        <dbReference type="SAM" id="MobiDB-lite"/>
    </source>
</evidence>
<proteinExistence type="predicted"/>
<comment type="caution">
    <text evidence="2">The sequence shown here is derived from an EMBL/GenBank/DDBJ whole genome shotgun (WGS) entry which is preliminary data.</text>
</comment>
<name>A0A4Y9ZCD7_9AGAM</name>
<protein>
    <submittedName>
        <fullName evidence="2">Uncharacterized protein</fullName>
    </submittedName>
</protein>
<reference evidence="2 3" key="1">
    <citation type="submission" date="2019-02" db="EMBL/GenBank/DDBJ databases">
        <title>Genome sequencing of the rare red list fungi Dentipellis fragilis.</title>
        <authorList>
            <person name="Buettner E."/>
            <person name="Kellner H."/>
        </authorList>
    </citation>
    <scope>NUCLEOTIDE SEQUENCE [LARGE SCALE GENOMIC DNA]</scope>
    <source>
        <strain evidence="2 3">DSM 105465</strain>
    </source>
</reference>
<dbReference type="EMBL" id="SEOQ01000035">
    <property type="protein sequence ID" value="TFY71820.1"/>
    <property type="molecule type" value="Genomic_DNA"/>
</dbReference>
<evidence type="ECO:0000313" key="2">
    <source>
        <dbReference type="EMBL" id="TFY71820.1"/>
    </source>
</evidence>
<organism evidence="2 3">
    <name type="scientific">Dentipellis fragilis</name>
    <dbReference type="NCBI Taxonomy" id="205917"/>
    <lineage>
        <taxon>Eukaryota</taxon>
        <taxon>Fungi</taxon>
        <taxon>Dikarya</taxon>
        <taxon>Basidiomycota</taxon>
        <taxon>Agaricomycotina</taxon>
        <taxon>Agaricomycetes</taxon>
        <taxon>Russulales</taxon>
        <taxon>Hericiaceae</taxon>
        <taxon>Dentipellis</taxon>
    </lineage>
</organism>
<dbReference type="Proteomes" id="UP000298327">
    <property type="component" value="Unassembled WGS sequence"/>
</dbReference>
<sequence length="93" mass="9925">MSHSSLRSNDLENLYLRGARLAAEGKPNVSSPGHQGAAGHTRSEADGIGEGSSDISGIQAGEARPARLGRLPVSVVTVFGVRRWQRYRPPPLH</sequence>